<evidence type="ECO:0000313" key="10">
    <source>
        <dbReference type="Proteomes" id="UP000252182"/>
    </source>
</evidence>
<dbReference type="PANTHER" id="PTHR30446:SF0">
    <property type="entry name" value="RECOMBINATION PROTEIN RECR"/>
    <property type="match status" value="1"/>
</dbReference>
<dbReference type="Pfam" id="PF21175">
    <property type="entry name" value="RecR_C"/>
    <property type="match status" value="1"/>
</dbReference>
<dbReference type="Gene3D" id="3.40.1360.10">
    <property type="match status" value="1"/>
</dbReference>
<dbReference type="SMART" id="SM00493">
    <property type="entry name" value="TOPRIM"/>
    <property type="match status" value="1"/>
</dbReference>
<keyword evidence="6 7" id="KW-0234">DNA repair</keyword>
<dbReference type="PROSITE" id="PS01300">
    <property type="entry name" value="RECR"/>
    <property type="match status" value="1"/>
</dbReference>
<protein>
    <recommendedName>
        <fullName evidence="7">Recombination protein RecR</fullName>
    </recommendedName>
</protein>
<dbReference type="GO" id="GO:0008270">
    <property type="term" value="F:zinc ion binding"/>
    <property type="evidence" value="ECO:0007669"/>
    <property type="project" value="UniProtKB-KW"/>
</dbReference>
<keyword evidence="5 7" id="KW-0233">DNA recombination</keyword>
<evidence type="ECO:0000256" key="1">
    <source>
        <dbReference type="ARBA" id="ARBA00022723"/>
    </source>
</evidence>
<keyword evidence="1 7" id="KW-0479">Metal-binding</keyword>
<dbReference type="OrthoDB" id="9802672at2"/>
<dbReference type="RefSeq" id="WP_114562908.1">
    <property type="nucleotide sequence ID" value="NZ_CP031124.1"/>
</dbReference>
<comment type="similarity">
    <text evidence="7">Belongs to the RecR family.</text>
</comment>
<accession>A0A345DBK9</accession>
<dbReference type="InterPro" id="IPR034137">
    <property type="entry name" value="TOPRIM_RecR"/>
</dbReference>
<organism evidence="9 10">
    <name type="scientific">Ephemeroptericola cinctiostellae</name>
    <dbReference type="NCBI Taxonomy" id="2268024"/>
    <lineage>
        <taxon>Bacteria</taxon>
        <taxon>Pseudomonadati</taxon>
        <taxon>Pseudomonadota</taxon>
        <taxon>Betaproteobacteria</taxon>
        <taxon>Burkholderiales</taxon>
        <taxon>Burkholderiaceae</taxon>
        <taxon>Ephemeroptericola</taxon>
    </lineage>
</organism>
<evidence type="ECO:0000256" key="3">
    <source>
        <dbReference type="ARBA" id="ARBA00022771"/>
    </source>
</evidence>
<evidence type="ECO:0000256" key="5">
    <source>
        <dbReference type="ARBA" id="ARBA00023172"/>
    </source>
</evidence>
<dbReference type="NCBIfam" id="TIGR00615">
    <property type="entry name" value="recR"/>
    <property type="match status" value="1"/>
</dbReference>
<comment type="function">
    <text evidence="7">May play a role in DNA repair. It seems to be involved in an RecBC-independent recombinational process of DNA repair. It may act with RecF and RecO.</text>
</comment>
<sequence length="199" mass="21629">MRPDRIQILIDALRVLPGVGPKSAQRLAFTLLQNEREGAQTLADAISDALTHLRHCEKCHTLTDQPLCNVCANPKRNDALLCVVQSPMDQLLIEQTMTYNGLYFVLMGKLNPLDGVGPKDIGIDALLKRATDGIVNEVILATHFTNEGELTAHHIAEQLTSRGLQVTRLAKGVPVGSELEQVDLGTLAQAMTGRRGAFS</sequence>
<dbReference type="Pfam" id="PF21176">
    <property type="entry name" value="RecR_HhH"/>
    <property type="match status" value="1"/>
</dbReference>
<dbReference type="InterPro" id="IPR015967">
    <property type="entry name" value="Rcmb_RecR_Znf"/>
</dbReference>
<dbReference type="GO" id="GO:0003677">
    <property type="term" value="F:DNA binding"/>
    <property type="evidence" value="ECO:0007669"/>
    <property type="project" value="UniProtKB-UniRule"/>
</dbReference>
<dbReference type="Pfam" id="PF02132">
    <property type="entry name" value="RecR_ZnF"/>
    <property type="match status" value="1"/>
</dbReference>
<feature type="domain" description="Toprim" evidence="8">
    <location>
        <begin position="79"/>
        <end position="174"/>
    </location>
</feature>
<gene>
    <name evidence="7 9" type="primary">recR</name>
    <name evidence="9" type="ORF">DTO96_101483</name>
</gene>
<dbReference type="GO" id="GO:0006310">
    <property type="term" value="P:DNA recombination"/>
    <property type="evidence" value="ECO:0007669"/>
    <property type="project" value="UniProtKB-UniRule"/>
</dbReference>
<dbReference type="KEGG" id="hyf:DTO96_101483"/>
<dbReference type="Pfam" id="PF13662">
    <property type="entry name" value="Toprim_4"/>
    <property type="match status" value="1"/>
</dbReference>
<evidence type="ECO:0000313" key="9">
    <source>
        <dbReference type="EMBL" id="AXF85747.1"/>
    </source>
</evidence>
<dbReference type="PROSITE" id="PS50880">
    <property type="entry name" value="TOPRIM"/>
    <property type="match status" value="1"/>
</dbReference>
<feature type="zinc finger region" description="C4-type" evidence="7">
    <location>
        <begin position="56"/>
        <end position="71"/>
    </location>
</feature>
<dbReference type="InterPro" id="IPR000093">
    <property type="entry name" value="DNA_Rcmb_RecR"/>
</dbReference>
<dbReference type="PANTHER" id="PTHR30446">
    <property type="entry name" value="RECOMBINATION PROTEIN RECR"/>
    <property type="match status" value="1"/>
</dbReference>
<dbReference type="CDD" id="cd01025">
    <property type="entry name" value="TOPRIM_recR"/>
    <property type="match status" value="1"/>
</dbReference>
<dbReference type="EMBL" id="CP031124">
    <property type="protein sequence ID" value="AXF85747.1"/>
    <property type="molecule type" value="Genomic_DNA"/>
</dbReference>
<evidence type="ECO:0000259" key="8">
    <source>
        <dbReference type="PROSITE" id="PS50880"/>
    </source>
</evidence>
<evidence type="ECO:0000256" key="4">
    <source>
        <dbReference type="ARBA" id="ARBA00022833"/>
    </source>
</evidence>
<dbReference type="GO" id="GO:0006281">
    <property type="term" value="P:DNA repair"/>
    <property type="evidence" value="ECO:0007669"/>
    <property type="project" value="UniProtKB-UniRule"/>
</dbReference>
<keyword evidence="3 7" id="KW-0863">Zinc-finger</keyword>
<reference evidence="10" key="1">
    <citation type="submission" date="2018-07" db="EMBL/GenBank/DDBJ databases">
        <authorList>
            <person name="Kim H."/>
        </authorList>
    </citation>
    <scope>NUCLEOTIDE SEQUENCE [LARGE SCALE GENOMIC DNA]</scope>
    <source>
        <strain evidence="10">F02</strain>
    </source>
</reference>
<dbReference type="InterPro" id="IPR023627">
    <property type="entry name" value="Rcmb_RecR"/>
</dbReference>
<keyword evidence="10" id="KW-1185">Reference proteome</keyword>
<name>A0A345DBK9_9BURK</name>
<dbReference type="InterPro" id="IPR006171">
    <property type="entry name" value="TOPRIM_dom"/>
</dbReference>
<keyword evidence="2 7" id="KW-0227">DNA damage</keyword>
<dbReference type="HAMAP" id="MF_00017">
    <property type="entry name" value="RecR"/>
    <property type="match status" value="1"/>
</dbReference>
<dbReference type="SUPFAM" id="SSF111304">
    <property type="entry name" value="Recombination protein RecR"/>
    <property type="match status" value="1"/>
</dbReference>
<dbReference type="Proteomes" id="UP000252182">
    <property type="component" value="Chromosome"/>
</dbReference>
<dbReference type="Gene3D" id="3.30.60.80">
    <property type="match status" value="1"/>
</dbReference>
<dbReference type="AlphaFoldDB" id="A0A345DBK9"/>
<evidence type="ECO:0000256" key="6">
    <source>
        <dbReference type="ARBA" id="ARBA00023204"/>
    </source>
</evidence>
<evidence type="ECO:0000256" key="7">
    <source>
        <dbReference type="HAMAP-Rule" id="MF_00017"/>
    </source>
</evidence>
<keyword evidence="4 7" id="KW-0862">Zinc</keyword>
<dbReference type="Gene3D" id="1.10.8.420">
    <property type="entry name" value="RecR Domain 1"/>
    <property type="match status" value="1"/>
</dbReference>
<proteinExistence type="inferred from homology"/>
<evidence type="ECO:0000256" key="2">
    <source>
        <dbReference type="ARBA" id="ARBA00022763"/>
    </source>
</evidence>